<dbReference type="InterPro" id="IPR010667">
    <property type="entry name" value="Phage_T4_Gp19"/>
</dbReference>
<protein>
    <recommendedName>
        <fullName evidence="2">Phage tail protein</fullName>
    </recommendedName>
</protein>
<sequence length="144" mass="16137">MPVAERNDPYLSFRFLVEIQGLIVGGFSEVSGLQAETEIEPITEGGVNDYVHKLPKLTKYPNITLKRGITDSAALWNWHQDVANGIVKRKSGFIILLDGEGNEKWRWSFERAYPVKWTGPELRADSNTVAVESIELAHNGIKKG</sequence>
<evidence type="ECO:0008006" key="2">
    <source>
        <dbReference type="Google" id="ProtNLM"/>
    </source>
</evidence>
<dbReference type="PANTHER" id="PTHR38009">
    <property type="entry name" value="CONSERVED HYPOTHETICAL PHAGE TAIL PROTEIN"/>
    <property type="match status" value="1"/>
</dbReference>
<dbReference type="EMBL" id="MT631466">
    <property type="protein sequence ID" value="QNO51310.1"/>
    <property type="molecule type" value="Genomic_DNA"/>
</dbReference>
<accession>A0A7G9YTH6</accession>
<dbReference type="NCBIfam" id="TIGR02241">
    <property type="entry name" value="conserved hypothetical phage tail region protein"/>
    <property type="match status" value="1"/>
</dbReference>
<dbReference type="Pfam" id="PF06841">
    <property type="entry name" value="Phage_T4_gp19"/>
    <property type="match status" value="1"/>
</dbReference>
<dbReference type="GO" id="GO:0005198">
    <property type="term" value="F:structural molecule activity"/>
    <property type="evidence" value="ECO:0007669"/>
    <property type="project" value="InterPro"/>
</dbReference>
<organism evidence="1">
    <name type="scientific">Candidatus Methanophagaceae archaeon ANME-1 ERB6</name>
    <dbReference type="NCBI Taxonomy" id="2759912"/>
    <lineage>
        <taxon>Archaea</taxon>
        <taxon>Methanobacteriati</taxon>
        <taxon>Methanobacteriota</taxon>
        <taxon>Stenosarchaea group</taxon>
        <taxon>Methanomicrobia</taxon>
        <taxon>Candidatus Methanophagales</taxon>
        <taxon>Candidatus Methanophagaceae</taxon>
    </lineage>
</organism>
<dbReference type="PANTHER" id="PTHR38009:SF1">
    <property type="entry name" value="CONSERVED HYPOTHETICAL PHAGE TAIL PROTEIN"/>
    <property type="match status" value="1"/>
</dbReference>
<evidence type="ECO:0000313" key="1">
    <source>
        <dbReference type="EMBL" id="QNO51310.1"/>
    </source>
</evidence>
<name>A0A7G9YTH6_9EURY</name>
<gene>
    <name evidence="1" type="ORF">HDBBLJII_00007</name>
</gene>
<reference evidence="1" key="1">
    <citation type="submission" date="2020-06" db="EMBL/GenBank/DDBJ databases">
        <title>Unique genomic features of the anaerobic methanotrophic archaea.</title>
        <authorList>
            <person name="Chadwick G.L."/>
            <person name="Skennerton C.T."/>
            <person name="Laso-Perez R."/>
            <person name="Leu A.O."/>
            <person name="Speth D.R."/>
            <person name="Yu H."/>
            <person name="Morgan-Lang C."/>
            <person name="Hatzenpichler R."/>
            <person name="Goudeau D."/>
            <person name="Malmstrom R."/>
            <person name="Brazelton W.J."/>
            <person name="Woyke T."/>
            <person name="Hallam S.J."/>
            <person name="Tyson G.W."/>
            <person name="Wegener G."/>
            <person name="Boetius A."/>
            <person name="Orphan V."/>
        </authorList>
    </citation>
    <scope>NUCLEOTIDE SEQUENCE</scope>
</reference>
<dbReference type="AlphaFoldDB" id="A0A7G9YTH6"/>
<proteinExistence type="predicted"/>
<dbReference type="InterPro" id="IPR011747">
    <property type="entry name" value="CHP02241"/>
</dbReference>